<organism evidence="7 8">
    <name type="scientific">Micrococcus luteus (strain ATCC 4698 / DSM 20030 / JCM 1464 / CCM 169 / CCUG 5858 / IAM 1056 / NBRC 3333 / NCIMB 9278 / NCTC 2665 / VKM Ac-2230)</name>
    <name type="common">Micrococcus lysodeikticus</name>
    <dbReference type="NCBI Taxonomy" id="465515"/>
    <lineage>
        <taxon>Bacteria</taxon>
        <taxon>Bacillati</taxon>
        <taxon>Actinomycetota</taxon>
        <taxon>Actinomycetes</taxon>
        <taxon>Micrococcales</taxon>
        <taxon>Micrococcaceae</taxon>
        <taxon>Micrococcus</taxon>
    </lineage>
</organism>
<dbReference type="PANTHER" id="PTHR43725">
    <property type="entry name" value="UDP-GLUCOSE 4-EPIMERASE"/>
    <property type="match status" value="1"/>
</dbReference>
<comment type="pathway">
    <text evidence="1">Carbohydrate metabolism; galactose metabolism.</text>
</comment>
<comment type="similarity">
    <text evidence="2">Belongs to the NAD(P)-dependent epimerase/dehydratase family.</text>
</comment>
<gene>
    <name evidence="7" type="primary">galE_2</name>
    <name evidence="7" type="ORF">NCTC2665_00354</name>
</gene>
<proteinExistence type="inferred from homology"/>
<accession>A0A7Z7KGB9</accession>
<dbReference type="AlphaFoldDB" id="A0A7Z7KGB9"/>
<dbReference type="Proteomes" id="UP000248985">
    <property type="component" value="Chromosome 1"/>
</dbReference>
<keyword evidence="7" id="KW-0413">Isomerase</keyword>
<dbReference type="GO" id="GO:0016853">
    <property type="term" value="F:isomerase activity"/>
    <property type="evidence" value="ECO:0007669"/>
    <property type="project" value="UniProtKB-KW"/>
</dbReference>
<dbReference type="SUPFAM" id="SSF51735">
    <property type="entry name" value="NAD(P)-binding Rossmann-fold domains"/>
    <property type="match status" value="1"/>
</dbReference>
<reference evidence="7 8" key="1">
    <citation type="submission" date="2018-06" db="EMBL/GenBank/DDBJ databases">
        <authorList>
            <consortium name="Pathogen Informatics"/>
            <person name="Doyle S."/>
        </authorList>
    </citation>
    <scope>NUCLEOTIDE SEQUENCE [LARGE SCALE GENOMIC DNA]</scope>
    <source>
        <strain evidence="7 8">NCTC2665</strain>
    </source>
</reference>
<evidence type="ECO:0000259" key="6">
    <source>
        <dbReference type="Pfam" id="PF01370"/>
    </source>
</evidence>
<evidence type="ECO:0000256" key="2">
    <source>
        <dbReference type="ARBA" id="ARBA00007637"/>
    </source>
</evidence>
<dbReference type="InterPro" id="IPR001509">
    <property type="entry name" value="Epimerase_deHydtase"/>
</dbReference>
<evidence type="ECO:0000256" key="4">
    <source>
        <dbReference type="ARBA" id="ARBA00031367"/>
    </source>
</evidence>
<evidence type="ECO:0000256" key="5">
    <source>
        <dbReference type="ARBA" id="ARBA00033067"/>
    </source>
</evidence>
<dbReference type="Gene3D" id="3.40.50.720">
    <property type="entry name" value="NAD(P)-binding Rossmann-like Domain"/>
    <property type="match status" value="1"/>
</dbReference>
<dbReference type="InterPro" id="IPR036291">
    <property type="entry name" value="NAD(P)-bd_dom_sf"/>
</dbReference>
<evidence type="ECO:0000313" key="8">
    <source>
        <dbReference type="Proteomes" id="UP000248985"/>
    </source>
</evidence>
<evidence type="ECO:0000256" key="1">
    <source>
        <dbReference type="ARBA" id="ARBA00004947"/>
    </source>
</evidence>
<protein>
    <recommendedName>
        <fullName evidence="3">UDP-glucose 4-epimerase</fullName>
    </recommendedName>
    <alternativeName>
        <fullName evidence="5">Galactowaldenase</fullName>
    </alternativeName>
    <alternativeName>
        <fullName evidence="4">UDP-galactose 4-epimerase</fullName>
    </alternativeName>
</protein>
<evidence type="ECO:0000256" key="3">
    <source>
        <dbReference type="ARBA" id="ARBA00018569"/>
    </source>
</evidence>
<name>A0A7Z7KGB9_MICLC</name>
<sequence length="87" mass="9148">MRVLVTGGAGYLGSHTVLTLLEAGHDVLVLDSLVTATTTSLERVAELAGTRLGGSRLRLHVADIRRPEDYRGALADFGPAALVHSRG</sequence>
<dbReference type="Pfam" id="PF01370">
    <property type="entry name" value="Epimerase"/>
    <property type="match status" value="1"/>
</dbReference>
<evidence type="ECO:0000313" key="7">
    <source>
        <dbReference type="EMBL" id="SQG47594.1"/>
    </source>
</evidence>
<dbReference type="EMBL" id="LS483396">
    <property type="protein sequence ID" value="SQG47594.1"/>
    <property type="molecule type" value="Genomic_DNA"/>
</dbReference>
<feature type="domain" description="NAD-dependent epimerase/dehydratase" evidence="6">
    <location>
        <begin position="3"/>
        <end position="85"/>
    </location>
</feature>